<protein>
    <submittedName>
        <fullName evidence="1">Uncharacterized protein</fullName>
    </submittedName>
</protein>
<proteinExistence type="predicted"/>
<dbReference type="InterPro" id="IPR036259">
    <property type="entry name" value="MFS_trans_sf"/>
</dbReference>
<evidence type="ECO:0000313" key="1">
    <source>
        <dbReference type="EMBL" id="TPG33646.1"/>
    </source>
</evidence>
<accession>A0A502EAV0</accession>
<name>A0A502EAV0_9MYCO</name>
<dbReference type="AlphaFoldDB" id="A0A502EAV0"/>
<organism evidence="1 2">
    <name type="scientific">Mycolicibacterium hodleri</name>
    <dbReference type="NCBI Taxonomy" id="49897"/>
    <lineage>
        <taxon>Bacteria</taxon>
        <taxon>Bacillati</taxon>
        <taxon>Actinomycetota</taxon>
        <taxon>Actinomycetes</taxon>
        <taxon>Mycobacteriales</taxon>
        <taxon>Mycobacteriaceae</taxon>
        <taxon>Mycolicibacterium</taxon>
    </lineage>
</organism>
<gene>
    <name evidence="1" type="ORF">EAH80_15405</name>
</gene>
<sequence>MGAPGRDELIEMERRAWGAGCMAEGHTEDQSRERALFGHPIGLVNLFGVEFWERFSFYGDADDPRLLHGAPNG</sequence>
<keyword evidence="2" id="KW-1185">Reference proteome</keyword>
<dbReference type="Proteomes" id="UP000320095">
    <property type="component" value="Unassembled WGS sequence"/>
</dbReference>
<dbReference type="EMBL" id="RCZG01000005">
    <property type="protein sequence ID" value="TPG33646.1"/>
    <property type="molecule type" value="Genomic_DNA"/>
</dbReference>
<comment type="caution">
    <text evidence="1">The sequence shown here is derived from an EMBL/GenBank/DDBJ whole genome shotgun (WGS) entry which is preliminary data.</text>
</comment>
<dbReference type="Gene3D" id="1.20.1250.20">
    <property type="entry name" value="MFS general substrate transporter like domains"/>
    <property type="match status" value="1"/>
</dbReference>
<reference evidence="1 2" key="1">
    <citation type="journal article" date="2019" name="Environ. Microbiol.">
        <title>Species interactions and distinct microbial communities in high Arctic permafrost affected cryosols are associated with the CH4 and CO2 gas fluxes.</title>
        <authorList>
            <person name="Altshuler I."/>
            <person name="Hamel J."/>
            <person name="Turney S."/>
            <person name="Magnuson E."/>
            <person name="Levesque R."/>
            <person name="Greer C."/>
            <person name="Whyte L.G."/>
        </authorList>
    </citation>
    <scope>NUCLEOTIDE SEQUENCE [LARGE SCALE GENOMIC DNA]</scope>
    <source>
        <strain evidence="1 2">S5.20</strain>
    </source>
</reference>
<evidence type="ECO:0000313" key="2">
    <source>
        <dbReference type="Proteomes" id="UP000320095"/>
    </source>
</evidence>